<dbReference type="SUPFAM" id="SSF55729">
    <property type="entry name" value="Acyl-CoA N-acyltransferases (Nat)"/>
    <property type="match status" value="1"/>
</dbReference>
<dbReference type="KEGG" id="vih:AB0763_05570"/>
<evidence type="ECO:0000313" key="2">
    <source>
        <dbReference type="EMBL" id="XDK26108.1"/>
    </source>
</evidence>
<dbReference type="InterPro" id="IPR000182">
    <property type="entry name" value="GNAT_dom"/>
</dbReference>
<dbReference type="PANTHER" id="PTHR43441">
    <property type="entry name" value="RIBOSOMAL-PROTEIN-SERINE ACETYLTRANSFERASE"/>
    <property type="match status" value="1"/>
</dbReference>
<dbReference type="PROSITE" id="PS51186">
    <property type="entry name" value="GNAT"/>
    <property type="match status" value="1"/>
</dbReference>
<organism evidence="2">
    <name type="scientific">Vibrio sp. HB236076</name>
    <dbReference type="NCBI Taxonomy" id="3232307"/>
    <lineage>
        <taxon>Bacteria</taxon>
        <taxon>Pseudomonadati</taxon>
        <taxon>Pseudomonadota</taxon>
        <taxon>Gammaproteobacteria</taxon>
        <taxon>Vibrionales</taxon>
        <taxon>Vibrionaceae</taxon>
        <taxon>Vibrio</taxon>
    </lineage>
</organism>
<dbReference type="GO" id="GO:0008999">
    <property type="term" value="F:protein-N-terminal-alanine acetyltransferase activity"/>
    <property type="evidence" value="ECO:0007669"/>
    <property type="project" value="TreeGrafter"/>
</dbReference>
<dbReference type="GO" id="GO:1990189">
    <property type="term" value="F:protein N-terminal-serine acetyltransferase activity"/>
    <property type="evidence" value="ECO:0007669"/>
    <property type="project" value="TreeGrafter"/>
</dbReference>
<evidence type="ECO:0000259" key="1">
    <source>
        <dbReference type="PROSITE" id="PS51186"/>
    </source>
</evidence>
<dbReference type="GO" id="GO:0005737">
    <property type="term" value="C:cytoplasm"/>
    <property type="evidence" value="ECO:0007669"/>
    <property type="project" value="TreeGrafter"/>
</dbReference>
<sequence>MHTDFKIHSTNLSLQLPRRDDAAELAQLVCHSPSLYPWFDWANLNFSVSQAHDFILANHLQWIKGVSFGFGVYHQCDKKMIGMVALNELSPVYNSASIGYWIADAFQGQGKGKEAFLALCHFCFNTLKLTRIEVYSDPNNHISRKFILSCGATHEGLARNRYLYDGIACDGEVFSLLPEDMLALSQT</sequence>
<protein>
    <submittedName>
        <fullName evidence="2">GNAT family protein</fullName>
    </submittedName>
</protein>
<gene>
    <name evidence="2" type="ORF">AB0763_05570</name>
</gene>
<dbReference type="InterPro" id="IPR051908">
    <property type="entry name" value="Ribosomal_N-acetyltransferase"/>
</dbReference>
<dbReference type="Pfam" id="PF13302">
    <property type="entry name" value="Acetyltransf_3"/>
    <property type="match status" value="1"/>
</dbReference>
<reference evidence="2" key="1">
    <citation type="submission" date="2024-07" db="EMBL/GenBank/DDBJ databases">
        <title>Genome Analysis of a Potential Novel Vibrio Species Secreting pH- and Thermo-stable Alginate Lyase and its Application in Producing Alginate Oligosaccharides.</title>
        <authorList>
            <person name="Huang H."/>
            <person name="Bao K."/>
        </authorList>
    </citation>
    <scope>NUCLEOTIDE SEQUENCE</scope>
    <source>
        <strain evidence="2">HB236076</strain>
    </source>
</reference>
<dbReference type="InterPro" id="IPR016181">
    <property type="entry name" value="Acyl_CoA_acyltransferase"/>
</dbReference>
<name>A0AB39HJQ9_9VIBR</name>
<feature type="domain" description="N-acetyltransferase" evidence="1">
    <location>
        <begin position="23"/>
        <end position="170"/>
    </location>
</feature>
<dbReference type="RefSeq" id="WP_306101724.1">
    <property type="nucleotide sequence ID" value="NZ_CP162601.1"/>
</dbReference>
<dbReference type="AlphaFoldDB" id="A0AB39HJQ9"/>
<dbReference type="Gene3D" id="3.40.630.30">
    <property type="match status" value="1"/>
</dbReference>
<dbReference type="PANTHER" id="PTHR43441:SF11">
    <property type="entry name" value="RIBOSOMAL-PROTEIN-SERINE ACETYLTRANSFERASE"/>
    <property type="match status" value="1"/>
</dbReference>
<proteinExistence type="predicted"/>
<dbReference type="EMBL" id="CP162601">
    <property type="protein sequence ID" value="XDK26108.1"/>
    <property type="molecule type" value="Genomic_DNA"/>
</dbReference>
<accession>A0AB39HJQ9</accession>